<dbReference type="Proteomes" id="UP000812287">
    <property type="component" value="Unassembled WGS sequence"/>
</dbReference>
<evidence type="ECO:0000313" key="2">
    <source>
        <dbReference type="Proteomes" id="UP000812287"/>
    </source>
</evidence>
<evidence type="ECO:0000313" key="1">
    <source>
        <dbReference type="EMBL" id="KAG7441744.1"/>
    </source>
</evidence>
<sequence length="55" mass="6251">EAMKKAIWLHALPHGINFIQERLTSLLCNNNSAINLSEDSSLHACVKCINIKYHF</sequence>
<organism evidence="1 2">
    <name type="scientific">Guyanagaster necrorhizus</name>
    <dbReference type="NCBI Taxonomy" id="856835"/>
    <lineage>
        <taxon>Eukaryota</taxon>
        <taxon>Fungi</taxon>
        <taxon>Dikarya</taxon>
        <taxon>Basidiomycota</taxon>
        <taxon>Agaricomycotina</taxon>
        <taxon>Agaricomycetes</taxon>
        <taxon>Agaricomycetidae</taxon>
        <taxon>Agaricales</taxon>
        <taxon>Marasmiineae</taxon>
        <taxon>Physalacriaceae</taxon>
        <taxon>Guyanagaster</taxon>
    </lineage>
</organism>
<proteinExistence type="predicted"/>
<dbReference type="GeneID" id="66104814"/>
<dbReference type="EMBL" id="MU250557">
    <property type="protein sequence ID" value="KAG7441744.1"/>
    <property type="molecule type" value="Genomic_DNA"/>
</dbReference>
<dbReference type="AlphaFoldDB" id="A0A9P7VJB9"/>
<protein>
    <submittedName>
        <fullName evidence="1">Uncharacterized protein</fullName>
    </submittedName>
</protein>
<reference evidence="1" key="1">
    <citation type="submission" date="2020-11" db="EMBL/GenBank/DDBJ databases">
        <title>Adaptations for nitrogen fixation in a non-lichenized fungal sporocarp promotes dispersal by wood-feeding termites.</title>
        <authorList>
            <consortium name="DOE Joint Genome Institute"/>
            <person name="Koch R.A."/>
            <person name="Yoon G."/>
            <person name="Arayal U."/>
            <person name="Lail K."/>
            <person name="Amirebrahimi M."/>
            <person name="Labutti K."/>
            <person name="Lipzen A."/>
            <person name="Riley R."/>
            <person name="Barry K."/>
            <person name="Henrissat B."/>
            <person name="Grigoriev I.V."/>
            <person name="Herr J.R."/>
            <person name="Aime M.C."/>
        </authorList>
    </citation>
    <scope>NUCLEOTIDE SEQUENCE</scope>
    <source>
        <strain evidence="1">MCA 3950</strain>
    </source>
</reference>
<accession>A0A9P7VJB9</accession>
<gene>
    <name evidence="1" type="ORF">BT62DRAFT_869767</name>
</gene>
<name>A0A9P7VJB9_9AGAR</name>
<keyword evidence="2" id="KW-1185">Reference proteome</keyword>
<feature type="non-terminal residue" evidence="1">
    <location>
        <position position="55"/>
    </location>
</feature>
<feature type="non-terminal residue" evidence="1">
    <location>
        <position position="1"/>
    </location>
</feature>
<comment type="caution">
    <text evidence="1">The sequence shown here is derived from an EMBL/GenBank/DDBJ whole genome shotgun (WGS) entry which is preliminary data.</text>
</comment>
<dbReference type="OrthoDB" id="3344688at2759"/>
<dbReference type="RefSeq" id="XP_043035244.1">
    <property type="nucleotide sequence ID" value="XM_043182517.1"/>
</dbReference>